<dbReference type="EMBL" id="SHLA01000001">
    <property type="protein sequence ID" value="RZU62063.1"/>
    <property type="molecule type" value="Genomic_DNA"/>
</dbReference>
<keyword evidence="2" id="KW-1185">Reference proteome</keyword>
<dbReference type="RefSeq" id="WP_102159153.1">
    <property type="nucleotide sequence ID" value="NZ_PGGT01000033.1"/>
</dbReference>
<reference evidence="1 2" key="1">
    <citation type="submission" date="2019-02" db="EMBL/GenBank/DDBJ databases">
        <title>Sequencing the genomes of 1000 actinobacteria strains.</title>
        <authorList>
            <person name="Klenk H.-P."/>
        </authorList>
    </citation>
    <scope>NUCLEOTIDE SEQUENCE [LARGE SCALE GENOMIC DNA]</scope>
    <source>
        <strain evidence="1 2">DSM 17364</strain>
    </source>
</reference>
<evidence type="ECO:0000313" key="2">
    <source>
        <dbReference type="Proteomes" id="UP000292685"/>
    </source>
</evidence>
<sequence length="208" mass="21052">MHQHNAKNDGIDRRTVAKGAAWSLPVLAAAVAAPHAAASVEPPVCPECFTAGIGAAFTAQSIVLGNTGTLTIATVLNVSTETCADLSLFQPAYTAVMTSATLTMTDGSVHTSALGLGTGVGSFGAISAFNYNGVFTGINYPNDAIPPYGPTAPARLCVDFEMIVVGLPSLLELRCPVSICWDVTGMVSLGTVILGAGTVNHTGVMAAG</sequence>
<dbReference type="OrthoDB" id="5065086at2"/>
<dbReference type="InterPro" id="IPR006311">
    <property type="entry name" value="TAT_signal"/>
</dbReference>
<dbReference type="Proteomes" id="UP000292685">
    <property type="component" value="Unassembled WGS sequence"/>
</dbReference>
<name>A0A4Q8AEI9_9MICC</name>
<dbReference type="AlphaFoldDB" id="A0A4Q8AEI9"/>
<evidence type="ECO:0000313" key="1">
    <source>
        <dbReference type="EMBL" id="RZU62063.1"/>
    </source>
</evidence>
<organism evidence="1 2">
    <name type="scientific">Zhihengliuella halotolerans</name>
    <dbReference type="NCBI Taxonomy" id="370736"/>
    <lineage>
        <taxon>Bacteria</taxon>
        <taxon>Bacillati</taxon>
        <taxon>Actinomycetota</taxon>
        <taxon>Actinomycetes</taxon>
        <taxon>Micrococcales</taxon>
        <taxon>Micrococcaceae</taxon>
        <taxon>Zhihengliuella</taxon>
    </lineage>
</organism>
<gene>
    <name evidence="1" type="ORF">EV380_1651</name>
</gene>
<comment type="caution">
    <text evidence="1">The sequence shown here is derived from an EMBL/GenBank/DDBJ whole genome shotgun (WGS) entry which is preliminary data.</text>
</comment>
<protein>
    <submittedName>
        <fullName evidence="1">Uncharacterized protein</fullName>
    </submittedName>
</protein>
<proteinExistence type="predicted"/>
<accession>A0A4Q8AEI9</accession>
<dbReference type="PROSITE" id="PS51318">
    <property type="entry name" value="TAT"/>
    <property type="match status" value="1"/>
</dbReference>